<dbReference type="InterPro" id="IPR013320">
    <property type="entry name" value="ConA-like_dom_sf"/>
</dbReference>
<keyword evidence="6" id="KW-0732">Signal</keyword>
<dbReference type="OrthoDB" id="1422267at2759"/>
<dbReference type="AlphaFoldDB" id="A0A4P1RE95"/>
<evidence type="ECO:0000256" key="3">
    <source>
        <dbReference type="ARBA" id="ARBA00022734"/>
    </source>
</evidence>
<evidence type="ECO:0000256" key="5">
    <source>
        <dbReference type="ARBA" id="ARBA00023211"/>
    </source>
</evidence>
<dbReference type="Pfam" id="PF00139">
    <property type="entry name" value="Lectin_legB"/>
    <property type="match status" value="1"/>
</dbReference>
<dbReference type="GO" id="GO:0046872">
    <property type="term" value="F:metal ion binding"/>
    <property type="evidence" value="ECO:0007669"/>
    <property type="project" value="UniProtKB-KW"/>
</dbReference>
<comment type="similarity">
    <text evidence="1">Belongs to the leguminous lectin family.</text>
</comment>
<dbReference type="InterPro" id="IPR019825">
    <property type="entry name" value="Lectin_legB_Mn/Ca_BS"/>
</dbReference>
<dbReference type="Gene3D" id="2.60.120.200">
    <property type="match status" value="1"/>
</dbReference>
<keyword evidence="4" id="KW-0106">Calcium</keyword>
<sequence>MAISKKPFLAFLFSTMLVMLVSFCSMVNASDSLSFTYGNFGQDEKDLIFQGDANVISTTNVLQLTKTNGQGVPQQQTFGRALFSAPLRLWQKSTGRVSGFESTIKFVLTSPTTTPSDGFAFFIAPIDTNIPIGTLGGYLGLFNSKTALNASASQVVAVEFDTFYGGDNIWDPNYTHIGINVNTIQSSAYVKWDRVEGAIGTAHIYYNSSTKNLTVVSSYPHGIVYTVSYVVDFKNVLPEWVRVGISGASGGGVQLHTIKQWDFFSSLHYTNPNNNNIIMKKEKEDDIIIAPIVV</sequence>
<dbReference type="EMBL" id="CM007366">
    <property type="protein sequence ID" value="OIW09292.1"/>
    <property type="molecule type" value="Genomic_DNA"/>
</dbReference>
<dbReference type="Proteomes" id="UP000188354">
    <property type="component" value="Chromosome LG06"/>
</dbReference>
<dbReference type="PANTHER" id="PTHR32401:SF47">
    <property type="entry name" value="LEGUME LECTIN DOMAIN-CONTAINING PROTEIN"/>
    <property type="match status" value="1"/>
</dbReference>
<gene>
    <name evidence="8" type="ORF">TanjilG_01263</name>
</gene>
<dbReference type="PROSITE" id="PS00307">
    <property type="entry name" value="LECTIN_LEGUME_BETA"/>
    <property type="match status" value="1"/>
</dbReference>
<dbReference type="InterPro" id="IPR001220">
    <property type="entry name" value="Legume_lectin_dom"/>
</dbReference>
<dbReference type="CDD" id="cd06899">
    <property type="entry name" value="lectin_legume_LecRK_Arcelin_ConA"/>
    <property type="match status" value="1"/>
</dbReference>
<keyword evidence="3" id="KW-0430">Lectin</keyword>
<evidence type="ECO:0000259" key="7">
    <source>
        <dbReference type="Pfam" id="PF00139"/>
    </source>
</evidence>
<proteinExistence type="inferred from homology"/>
<evidence type="ECO:0000256" key="6">
    <source>
        <dbReference type="SAM" id="SignalP"/>
    </source>
</evidence>
<organism evidence="8 9">
    <name type="scientific">Lupinus angustifolius</name>
    <name type="common">Narrow-leaved blue lupine</name>
    <dbReference type="NCBI Taxonomy" id="3871"/>
    <lineage>
        <taxon>Eukaryota</taxon>
        <taxon>Viridiplantae</taxon>
        <taxon>Streptophyta</taxon>
        <taxon>Embryophyta</taxon>
        <taxon>Tracheophyta</taxon>
        <taxon>Spermatophyta</taxon>
        <taxon>Magnoliopsida</taxon>
        <taxon>eudicotyledons</taxon>
        <taxon>Gunneridae</taxon>
        <taxon>Pentapetalae</taxon>
        <taxon>rosids</taxon>
        <taxon>fabids</taxon>
        <taxon>Fabales</taxon>
        <taxon>Fabaceae</taxon>
        <taxon>Papilionoideae</taxon>
        <taxon>50 kb inversion clade</taxon>
        <taxon>genistoids sensu lato</taxon>
        <taxon>core genistoids</taxon>
        <taxon>Genisteae</taxon>
        <taxon>Lupinus</taxon>
    </lineage>
</organism>
<keyword evidence="5" id="KW-0464">Manganese</keyword>
<dbReference type="InterPro" id="IPR016363">
    <property type="entry name" value="L-lectin"/>
</dbReference>
<keyword evidence="2" id="KW-0479">Metal-binding</keyword>
<feature type="signal peptide" evidence="6">
    <location>
        <begin position="1"/>
        <end position="29"/>
    </location>
</feature>
<reference evidence="8 9" key="1">
    <citation type="journal article" date="2017" name="Plant Biotechnol. J.">
        <title>A comprehensive draft genome sequence for lupin (Lupinus angustifolius), an emerging health food: insights into plant-microbe interactions and legume evolution.</title>
        <authorList>
            <person name="Hane J.K."/>
            <person name="Ming Y."/>
            <person name="Kamphuis L.G."/>
            <person name="Nelson M.N."/>
            <person name="Garg G."/>
            <person name="Atkins C.A."/>
            <person name="Bayer P.E."/>
            <person name="Bravo A."/>
            <person name="Bringans S."/>
            <person name="Cannon S."/>
            <person name="Edwards D."/>
            <person name="Foley R."/>
            <person name="Gao L.L."/>
            <person name="Harrison M.J."/>
            <person name="Huang W."/>
            <person name="Hurgobin B."/>
            <person name="Li S."/>
            <person name="Liu C.W."/>
            <person name="McGrath A."/>
            <person name="Morahan G."/>
            <person name="Murray J."/>
            <person name="Weller J."/>
            <person name="Jian J."/>
            <person name="Singh K.B."/>
        </authorList>
    </citation>
    <scope>NUCLEOTIDE SEQUENCE [LARGE SCALE GENOMIC DNA]</scope>
    <source>
        <strain evidence="9">cv. Tanjil</strain>
        <tissue evidence="8">Whole plant</tissue>
    </source>
</reference>
<feature type="domain" description="Legume lectin" evidence="7">
    <location>
        <begin position="32"/>
        <end position="273"/>
    </location>
</feature>
<dbReference type="STRING" id="3871.A0A4P1RE95"/>
<evidence type="ECO:0000256" key="4">
    <source>
        <dbReference type="ARBA" id="ARBA00022837"/>
    </source>
</evidence>
<protein>
    <recommendedName>
        <fullName evidence="7">Legume lectin domain-containing protein</fullName>
    </recommendedName>
</protein>
<name>A0A4P1RE95_LUPAN</name>
<dbReference type="Gramene" id="OIW09292">
    <property type="protein sequence ID" value="OIW09292"/>
    <property type="gene ID" value="TanjilG_01263"/>
</dbReference>
<dbReference type="GO" id="GO:0030246">
    <property type="term" value="F:carbohydrate binding"/>
    <property type="evidence" value="ECO:0007669"/>
    <property type="project" value="UniProtKB-KW"/>
</dbReference>
<evidence type="ECO:0000313" key="9">
    <source>
        <dbReference type="Proteomes" id="UP000188354"/>
    </source>
</evidence>
<dbReference type="SUPFAM" id="SSF49899">
    <property type="entry name" value="Concanavalin A-like lectins/glucanases"/>
    <property type="match status" value="1"/>
</dbReference>
<dbReference type="KEGG" id="lang:109350587"/>
<accession>A0A4P1RE95</accession>
<dbReference type="InterPro" id="IPR050258">
    <property type="entry name" value="Leguminous_Lectin"/>
</dbReference>
<keyword evidence="9" id="KW-1185">Reference proteome</keyword>
<feature type="chain" id="PRO_5020022999" description="Legume lectin domain-containing protein" evidence="6">
    <location>
        <begin position="30"/>
        <end position="294"/>
    </location>
</feature>
<dbReference type="PANTHER" id="PTHR32401">
    <property type="entry name" value="CONCANAVALIN A-LIKE LECTIN FAMILY PROTEIN"/>
    <property type="match status" value="1"/>
</dbReference>
<evidence type="ECO:0000256" key="1">
    <source>
        <dbReference type="ARBA" id="ARBA00007606"/>
    </source>
</evidence>
<dbReference type="PIRSF" id="PIRSF002690">
    <property type="entry name" value="L-type_lectin_plant"/>
    <property type="match status" value="1"/>
</dbReference>
<evidence type="ECO:0000256" key="2">
    <source>
        <dbReference type="ARBA" id="ARBA00022723"/>
    </source>
</evidence>
<evidence type="ECO:0000313" key="8">
    <source>
        <dbReference type="EMBL" id="OIW09292.1"/>
    </source>
</evidence>